<keyword evidence="7 10" id="KW-0378">Hydrolase</keyword>
<feature type="active site" description="Charge relay system" evidence="10">
    <location>
        <position position="450"/>
    </location>
</feature>
<sequence>MAHLVDEAFPVEGILPKRETGATGFLAKYPEYDGRGVIIAILDTGVDPGAPGLQVTSDGRPKVVDLVDVTGSGDVDTSTVVEVKDGEIVGLTSRTLKVPASWSNPSGKFHIGLKAAFDLYPKGLMDRIKKERREHLWDPTHRVALADATRKLEEYEAKNSNSTSTLEERLLKEELQTQVELLTSLDKKYSDCGPVYDCVVFHDGDTWRACVDTSERGDLESCKLLADFFLEQQFSRLSDADMMNYSVNIHNDGNVLEIVTNAGSHGTHVACISAGNFPEQPERNGVAPGAQIIGIKIGDTRLGSMETGSALVRAMIKVIERKCDLINYSYGEAAHWPNSGRVCDILSEVVNKHGVIFVSSAGNNGPALSTVGTPGGTTSAVIGVGAYVTPEMMAAEYSLREKLPSMHYTWSSRGPGPDGALGVCISAPGGAIASVPNWTLRGSQLMNGTSMSSPNACGGIALVLSGLKAQSVGYTPFSVRRGLENSAQVNDTMDRFALGHGILQVEKAFDHISQHAQCQERNIAFNVTCTGNKRGIYIREPRHLEKAKDTAVSVEPVFQEHTGQEEKIAFSAQYSLVCDKTWVKCPSHFELMNVTRSFSVHVDPRGLPEGVHYTEVCAYDVQCISKGPVFRVPVTVVVPITVKDEETLSVKFDKMAFTPGHIRRHFIAVPKQASYAVVQVKSDDCEKSCRVLIHALQLLPQSQYKSCEFEKFVTISDRGDTTQAFPVIANVTLELCMAKWWANLGETSLSYSITFYSAQLSQGQPLMQASQGIVRFDMISPLKTEDISPSVTFKHAVQPIRPVSHKIQALSDTRDMLPEGRQIYALELTYNCHVTKAEEVMVDCSLLSNLLYESEFESQLWMMFDSNKQLLTSGDAYPHQYTAKLEKGDYTIVMQVRHEKRDALERLRDVGLLLYRKLPTSLTLDLYSSWASALSAAKKMAATLTLEKGAVTPMFVTPLPDDKVPKGAGAGWFLSGTLSLAKEDPAKKASSVTFTYVLSENPQRSNSSKNGAKGKKDEKVKDKEKTKDEEYSEAVRDLKISWISKLPVESAVYDEVKQEHADHIPLLLARLQVLDTDKTRQKCLPEILTLTQQVVSKVDVNELLVYFGIKSDQRSDAATIKSEMDKQRGWLVEALVKQGCAQAEVLNTEVLETPASGESVTCSRPEITMNDLDNTLIELQKFADLTDAKVLPFSVKYSMARKHYARAAKFLLKQGEEKANKAADATLAEAYNKLGWHHCARYQENWLPVKYPPSYRLF</sequence>
<dbReference type="AlphaFoldDB" id="A0AAN9G187"/>
<protein>
    <recommendedName>
        <fullName evidence="4">Tripeptidyl-peptidase 2</fullName>
        <ecNumber evidence="3">3.4.14.10</ecNumber>
    </recommendedName>
    <alternativeName>
        <fullName evidence="9">Tripeptidyl aminopeptidase</fullName>
    </alternativeName>
</protein>
<dbReference type="PANTHER" id="PTHR43806">
    <property type="entry name" value="PEPTIDASE S8"/>
    <property type="match status" value="1"/>
</dbReference>
<evidence type="ECO:0000259" key="12">
    <source>
        <dbReference type="Pfam" id="PF00082"/>
    </source>
</evidence>
<dbReference type="InterPro" id="IPR046940">
    <property type="entry name" value="TPPII_Ig-like_sf"/>
</dbReference>
<dbReference type="Proteomes" id="UP001374579">
    <property type="component" value="Unassembled WGS sequence"/>
</dbReference>
<dbReference type="InterPro" id="IPR022229">
    <property type="entry name" value="TPPII_Ig-like-2"/>
</dbReference>
<dbReference type="Pfam" id="PF12580">
    <property type="entry name" value="TPPII"/>
    <property type="match status" value="1"/>
</dbReference>
<dbReference type="InterPro" id="IPR046939">
    <property type="entry name" value="TPPII_C_sf"/>
</dbReference>
<comment type="caution">
    <text evidence="17">The sequence shown here is derived from an EMBL/GenBank/DDBJ whole genome shotgun (WGS) entry which is preliminary data.</text>
</comment>
<feature type="region of interest" description="Disordered" evidence="11">
    <location>
        <begin position="1001"/>
        <end position="1028"/>
    </location>
</feature>
<feature type="active site" description="Charge relay system" evidence="10">
    <location>
        <position position="43"/>
    </location>
</feature>
<feature type="domain" description="Tripeptidyl-peptidase II first Ig-like" evidence="15">
    <location>
        <begin position="523"/>
        <end position="637"/>
    </location>
</feature>
<evidence type="ECO:0000259" key="16">
    <source>
        <dbReference type="Pfam" id="PF21316"/>
    </source>
</evidence>
<evidence type="ECO:0000256" key="3">
    <source>
        <dbReference type="ARBA" id="ARBA00012462"/>
    </source>
</evidence>
<dbReference type="InterPro" id="IPR048383">
    <property type="entry name" value="TPPII_Ig-like-1"/>
</dbReference>
<dbReference type="InterPro" id="IPR015500">
    <property type="entry name" value="Peptidase_S8_subtilisin-rel"/>
</dbReference>
<dbReference type="PANTHER" id="PTHR43806:SF14">
    <property type="entry name" value="TRIPEPTIDYL-PEPTIDASE 2"/>
    <property type="match status" value="1"/>
</dbReference>
<dbReference type="EC" id="3.4.14.10" evidence="3"/>
<evidence type="ECO:0000259" key="15">
    <source>
        <dbReference type="Pfam" id="PF21223"/>
    </source>
</evidence>
<evidence type="ECO:0000256" key="4">
    <source>
        <dbReference type="ARBA" id="ARBA00020244"/>
    </source>
</evidence>
<dbReference type="EMBL" id="JBAMIC010000024">
    <property type="protein sequence ID" value="KAK7091082.1"/>
    <property type="molecule type" value="Genomic_DNA"/>
</dbReference>
<dbReference type="InterPro" id="IPR023828">
    <property type="entry name" value="Peptidase_S8_Ser-AS"/>
</dbReference>
<keyword evidence="6 10" id="KW-0645">Protease</keyword>
<keyword evidence="18" id="KW-1185">Reference proteome</keyword>
<evidence type="ECO:0000259" key="13">
    <source>
        <dbReference type="Pfam" id="PF12580"/>
    </source>
</evidence>
<evidence type="ECO:0000256" key="7">
    <source>
        <dbReference type="ARBA" id="ARBA00022801"/>
    </source>
</evidence>
<feature type="compositionally biased region" description="Basic and acidic residues" evidence="11">
    <location>
        <begin position="1014"/>
        <end position="1028"/>
    </location>
</feature>
<organism evidence="17 18">
    <name type="scientific">Littorina saxatilis</name>
    <dbReference type="NCBI Taxonomy" id="31220"/>
    <lineage>
        <taxon>Eukaryota</taxon>
        <taxon>Metazoa</taxon>
        <taxon>Spiralia</taxon>
        <taxon>Lophotrochozoa</taxon>
        <taxon>Mollusca</taxon>
        <taxon>Gastropoda</taxon>
        <taxon>Caenogastropoda</taxon>
        <taxon>Littorinimorpha</taxon>
        <taxon>Littorinoidea</taxon>
        <taxon>Littorinidae</taxon>
        <taxon>Littorina</taxon>
    </lineage>
</organism>
<dbReference type="InterPro" id="IPR048384">
    <property type="entry name" value="TPPII_GBD"/>
</dbReference>
<evidence type="ECO:0000256" key="11">
    <source>
        <dbReference type="SAM" id="MobiDB-lite"/>
    </source>
</evidence>
<proteinExistence type="inferred from homology"/>
<dbReference type="PROSITE" id="PS51892">
    <property type="entry name" value="SUBTILASE"/>
    <property type="match status" value="1"/>
</dbReference>
<feature type="domain" description="Tripeptidyl peptidase II second Ig-like" evidence="13">
    <location>
        <begin position="780"/>
        <end position="968"/>
    </location>
</feature>
<comment type="similarity">
    <text evidence="2 10">Belongs to the peptidase S8 family.</text>
</comment>
<reference evidence="17 18" key="1">
    <citation type="submission" date="2024-02" db="EMBL/GenBank/DDBJ databases">
        <title>Chromosome-scale genome assembly of the rough periwinkle Littorina saxatilis.</title>
        <authorList>
            <person name="De Jode A."/>
            <person name="Faria R."/>
            <person name="Formenti G."/>
            <person name="Sims Y."/>
            <person name="Smith T.P."/>
            <person name="Tracey A."/>
            <person name="Wood J.M.D."/>
            <person name="Zagrodzka Z.B."/>
            <person name="Johannesson K."/>
            <person name="Butlin R.K."/>
            <person name="Leder E.H."/>
        </authorList>
    </citation>
    <scope>NUCLEOTIDE SEQUENCE [LARGE SCALE GENOMIC DNA]</scope>
    <source>
        <strain evidence="17">Snail1</strain>
        <tissue evidence="17">Muscle</tissue>
    </source>
</reference>
<dbReference type="Gene3D" id="6.10.250.3080">
    <property type="match status" value="1"/>
</dbReference>
<dbReference type="Pfam" id="PF21223">
    <property type="entry name" value="TPPII_Ig-like-1"/>
    <property type="match status" value="1"/>
</dbReference>
<keyword evidence="5" id="KW-0031">Aminopeptidase</keyword>
<evidence type="ECO:0000256" key="2">
    <source>
        <dbReference type="ARBA" id="ARBA00011073"/>
    </source>
</evidence>
<name>A0AAN9G187_9CAEN</name>
<dbReference type="GO" id="GO:0004252">
    <property type="term" value="F:serine-type endopeptidase activity"/>
    <property type="evidence" value="ECO:0007669"/>
    <property type="project" value="UniProtKB-UniRule"/>
</dbReference>
<evidence type="ECO:0000256" key="10">
    <source>
        <dbReference type="PROSITE-ProRule" id="PRU01240"/>
    </source>
</evidence>
<dbReference type="Pfam" id="PF21316">
    <property type="entry name" value="TPPII_GBD"/>
    <property type="match status" value="1"/>
</dbReference>
<evidence type="ECO:0000256" key="6">
    <source>
        <dbReference type="ARBA" id="ARBA00022670"/>
    </source>
</evidence>
<evidence type="ECO:0000256" key="9">
    <source>
        <dbReference type="ARBA" id="ARBA00032232"/>
    </source>
</evidence>
<dbReference type="FunFam" id="3.40.50.200:FF:000003">
    <property type="entry name" value="Tripeptidyl peptidase 2"/>
    <property type="match status" value="1"/>
</dbReference>
<dbReference type="CDD" id="cd04857">
    <property type="entry name" value="Peptidases_S8_Tripeptidyl_Aminopeptidase_II"/>
    <property type="match status" value="1"/>
</dbReference>
<dbReference type="Gene3D" id="2.60.40.3170">
    <property type="match status" value="1"/>
</dbReference>
<dbReference type="InterPro" id="IPR050131">
    <property type="entry name" value="Peptidase_S8_subtilisin-like"/>
</dbReference>
<evidence type="ECO:0000256" key="8">
    <source>
        <dbReference type="ARBA" id="ARBA00022825"/>
    </source>
</evidence>
<dbReference type="InterPro" id="IPR022232">
    <property type="entry name" value="TPPII_C_art"/>
</dbReference>
<dbReference type="SUPFAM" id="SSF52743">
    <property type="entry name" value="Subtilisin-like"/>
    <property type="match status" value="1"/>
</dbReference>
<comment type="catalytic activity">
    <reaction evidence="1">
        <text>Release of an N-terminal tripeptide from a polypeptide.</text>
        <dbReference type="EC" id="3.4.14.10"/>
    </reaction>
</comment>
<dbReference type="PROSITE" id="PS00138">
    <property type="entry name" value="SUBTILASE_SER"/>
    <property type="match status" value="1"/>
</dbReference>
<feature type="domain" description="Tripeptidyl peptidase II C-terminal" evidence="14">
    <location>
        <begin position="1019"/>
        <end position="1082"/>
    </location>
</feature>
<evidence type="ECO:0000256" key="1">
    <source>
        <dbReference type="ARBA" id="ARBA00001910"/>
    </source>
</evidence>
<dbReference type="Gene3D" id="1.25.40.710">
    <property type="match status" value="1"/>
</dbReference>
<dbReference type="Pfam" id="PF00082">
    <property type="entry name" value="Peptidase_S8"/>
    <property type="match status" value="1"/>
</dbReference>
<evidence type="ECO:0000256" key="5">
    <source>
        <dbReference type="ARBA" id="ARBA00022438"/>
    </source>
</evidence>
<dbReference type="Pfam" id="PF12583">
    <property type="entry name" value="TPPII_C"/>
    <property type="match status" value="1"/>
</dbReference>
<feature type="domain" description="Tripeptidyl-peptidase II galactose-binding" evidence="16">
    <location>
        <begin position="657"/>
        <end position="745"/>
    </location>
</feature>
<feature type="domain" description="Peptidase S8/S53" evidence="12">
    <location>
        <begin position="34"/>
        <end position="501"/>
    </location>
</feature>
<dbReference type="GO" id="GO:0008240">
    <property type="term" value="F:tripeptidyl-peptidase activity"/>
    <property type="evidence" value="ECO:0007669"/>
    <property type="project" value="UniProtKB-EC"/>
</dbReference>
<dbReference type="InterPro" id="IPR034051">
    <property type="entry name" value="TPP_II_domain"/>
</dbReference>
<accession>A0AAN9G187</accession>
<dbReference type="PRINTS" id="PR00723">
    <property type="entry name" value="SUBTILISIN"/>
</dbReference>
<evidence type="ECO:0000313" key="17">
    <source>
        <dbReference type="EMBL" id="KAK7091082.1"/>
    </source>
</evidence>
<dbReference type="GO" id="GO:0004177">
    <property type="term" value="F:aminopeptidase activity"/>
    <property type="evidence" value="ECO:0007669"/>
    <property type="project" value="UniProtKB-KW"/>
</dbReference>
<evidence type="ECO:0000259" key="14">
    <source>
        <dbReference type="Pfam" id="PF12583"/>
    </source>
</evidence>
<dbReference type="InterPro" id="IPR036852">
    <property type="entry name" value="Peptidase_S8/S53_dom_sf"/>
</dbReference>
<dbReference type="GO" id="GO:0006508">
    <property type="term" value="P:proteolysis"/>
    <property type="evidence" value="ECO:0007669"/>
    <property type="project" value="UniProtKB-KW"/>
</dbReference>
<evidence type="ECO:0000313" key="18">
    <source>
        <dbReference type="Proteomes" id="UP001374579"/>
    </source>
</evidence>
<dbReference type="Gene3D" id="3.40.50.200">
    <property type="entry name" value="Peptidase S8/S53 domain"/>
    <property type="match status" value="2"/>
</dbReference>
<dbReference type="GO" id="GO:0005829">
    <property type="term" value="C:cytosol"/>
    <property type="evidence" value="ECO:0007669"/>
    <property type="project" value="TreeGrafter"/>
</dbReference>
<feature type="active site" description="Charge relay system" evidence="10">
    <location>
        <position position="265"/>
    </location>
</feature>
<gene>
    <name evidence="17" type="ORF">V1264_010794</name>
</gene>
<dbReference type="InterPro" id="IPR000209">
    <property type="entry name" value="Peptidase_S8/S53_dom"/>
</dbReference>
<keyword evidence="8 10" id="KW-0720">Serine protease</keyword>